<comment type="similarity">
    <text evidence="2">Belongs to the CsgA/CsgB family.</text>
</comment>
<evidence type="ECO:0000256" key="5">
    <source>
        <dbReference type="SAM" id="Phobius"/>
    </source>
</evidence>
<protein>
    <submittedName>
        <fullName evidence="6">Curlin subunit CsgB</fullName>
    </submittedName>
</protein>
<keyword evidence="5" id="KW-0812">Transmembrane</keyword>
<keyword evidence="7" id="KW-1185">Reference proteome</keyword>
<evidence type="ECO:0000256" key="3">
    <source>
        <dbReference type="ARBA" id="ARBA00022729"/>
    </source>
</evidence>
<gene>
    <name evidence="6" type="primary">csgB</name>
    <name evidence="6" type="ORF">BK796_06490</name>
</gene>
<feature type="transmembrane region" description="Helical" evidence="5">
    <location>
        <begin position="37"/>
        <end position="56"/>
    </location>
</feature>
<keyword evidence="5" id="KW-0472">Membrane</keyword>
<dbReference type="NCBIfam" id="NF007506">
    <property type="entry name" value="PRK10101.1"/>
    <property type="match status" value="1"/>
</dbReference>
<accession>A0ABX4IS63</accession>
<keyword evidence="4" id="KW-0281">Fimbrium</keyword>
<evidence type="ECO:0000256" key="2">
    <source>
        <dbReference type="ARBA" id="ARBA00009766"/>
    </source>
</evidence>
<comment type="subcellular location">
    <subcellularLocation>
        <location evidence="1">Fimbrium</location>
    </subcellularLocation>
</comment>
<evidence type="ECO:0000313" key="6">
    <source>
        <dbReference type="EMBL" id="PDO88221.1"/>
    </source>
</evidence>
<comment type="caution">
    <text evidence="6">The sequence shown here is derived from an EMBL/GenBank/DDBJ whole genome shotgun (WGS) entry which is preliminary data.</text>
</comment>
<keyword evidence="5" id="KW-1133">Transmembrane helix</keyword>
<dbReference type="EMBL" id="NITV01000003">
    <property type="protein sequence ID" value="PDO88221.1"/>
    <property type="molecule type" value="Genomic_DNA"/>
</dbReference>
<dbReference type="Pfam" id="PF07012">
    <property type="entry name" value="Curlin_rpt"/>
    <property type="match status" value="2"/>
</dbReference>
<evidence type="ECO:0000256" key="1">
    <source>
        <dbReference type="ARBA" id="ARBA00004561"/>
    </source>
</evidence>
<keyword evidence="3" id="KW-0732">Signal</keyword>
<sequence>MKIQLAGEIFSFYPRHTQFCNQVLTNKFGGDSMKNKIAFMMLTLLGMPCLVTAAGYDLANPEYNMAVNELSQAPYNQLANIEQHGASNNAHIDQRGSKLLGVISQNGGNNSAQINQSGSYNLAYIDQAGSANDASITQGAYGNSAVIIQKGSGNRANITQYGTQKTAVVVQRQSQMAIRVIQR</sequence>
<organism evidence="6 7">
    <name type="scientific">Kosakonia pseudosacchari</name>
    <dbReference type="NCBI Taxonomy" id="1646340"/>
    <lineage>
        <taxon>Bacteria</taxon>
        <taxon>Pseudomonadati</taxon>
        <taxon>Pseudomonadota</taxon>
        <taxon>Gammaproteobacteria</taxon>
        <taxon>Enterobacterales</taxon>
        <taxon>Enterobacteriaceae</taxon>
        <taxon>Kosakonia</taxon>
    </lineage>
</organism>
<dbReference type="InterPro" id="IPR009742">
    <property type="entry name" value="Curlin_rpt"/>
</dbReference>
<name>A0ABX4IS63_9ENTR</name>
<evidence type="ECO:0000256" key="4">
    <source>
        <dbReference type="ARBA" id="ARBA00023263"/>
    </source>
</evidence>
<dbReference type="Proteomes" id="UP000219642">
    <property type="component" value="Unassembled WGS sequence"/>
</dbReference>
<reference evidence="6 7" key="1">
    <citation type="submission" date="2017-06" db="EMBL/GenBank/DDBJ databases">
        <title>Draft genome sequence of nitrogen-fixing Kosakonia pseudosacchari strain NN143 isolated from sugarcane roots.</title>
        <authorList>
            <person name="Li Y."/>
            <person name="Li S."/>
            <person name="Lin L."/>
            <person name="Wu X."/>
            <person name="Yang L."/>
            <person name="Li Y."/>
            <person name="An Q."/>
        </authorList>
    </citation>
    <scope>NUCLEOTIDE SEQUENCE [LARGE SCALE GENOMIC DNA]</scope>
    <source>
        <strain evidence="6 7">NN143</strain>
    </source>
</reference>
<proteinExistence type="inferred from homology"/>
<evidence type="ECO:0000313" key="7">
    <source>
        <dbReference type="Proteomes" id="UP000219642"/>
    </source>
</evidence>